<dbReference type="InterPro" id="IPR045076">
    <property type="entry name" value="MutS"/>
</dbReference>
<proteinExistence type="predicted"/>
<evidence type="ECO:0000259" key="4">
    <source>
        <dbReference type="SMART" id="SM00485"/>
    </source>
</evidence>
<dbReference type="GO" id="GO:0030983">
    <property type="term" value="F:mismatched DNA binding"/>
    <property type="evidence" value="ECO:0007669"/>
    <property type="project" value="InterPro"/>
</dbReference>
<dbReference type="InterPro" id="IPR000432">
    <property type="entry name" value="DNA_mismatch_repair_MutS_C"/>
</dbReference>
<dbReference type="AlphaFoldDB" id="A0A2U1LZK8"/>
<dbReference type="Pfam" id="PF00488">
    <property type="entry name" value="MutS_V"/>
    <property type="match status" value="1"/>
</dbReference>
<dbReference type="Pfam" id="PF00752">
    <property type="entry name" value="XPG_N"/>
    <property type="match status" value="1"/>
</dbReference>
<dbReference type="GO" id="GO:0140664">
    <property type="term" value="F:ATP-dependent DNA damage sensor activity"/>
    <property type="evidence" value="ECO:0007669"/>
    <property type="project" value="InterPro"/>
</dbReference>
<dbReference type="Gene3D" id="3.40.50.1010">
    <property type="entry name" value="5'-nuclease"/>
    <property type="match status" value="1"/>
</dbReference>
<keyword evidence="1" id="KW-0547">Nucleotide-binding</keyword>
<evidence type="ECO:0000259" key="5">
    <source>
        <dbReference type="SMART" id="SM00534"/>
    </source>
</evidence>
<name>A0A2U1LZK8_ARTAN</name>
<evidence type="ECO:0000313" key="7">
    <source>
        <dbReference type="Proteomes" id="UP000245207"/>
    </source>
</evidence>
<dbReference type="InterPro" id="IPR006084">
    <property type="entry name" value="XPG/Rad2"/>
</dbReference>
<dbReference type="GO" id="GO:0006298">
    <property type="term" value="P:mismatch repair"/>
    <property type="evidence" value="ECO:0007669"/>
    <property type="project" value="InterPro"/>
</dbReference>
<reference evidence="6 7" key="1">
    <citation type="journal article" date="2018" name="Mol. Plant">
        <title>The genome of Artemisia annua provides insight into the evolution of Asteraceae family and artemisinin biosynthesis.</title>
        <authorList>
            <person name="Shen Q."/>
            <person name="Zhang L."/>
            <person name="Liao Z."/>
            <person name="Wang S."/>
            <person name="Yan T."/>
            <person name="Shi P."/>
            <person name="Liu M."/>
            <person name="Fu X."/>
            <person name="Pan Q."/>
            <person name="Wang Y."/>
            <person name="Lv Z."/>
            <person name="Lu X."/>
            <person name="Zhang F."/>
            <person name="Jiang W."/>
            <person name="Ma Y."/>
            <person name="Chen M."/>
            <person name="Hao X."/>
            <person name="Li L."/>
            <person name="Tang Y."/>
            <person name="Lv G."/>
            <person name="Zhou Y."/>
            <person name="Sun X."/>
            <person name="Brodelius P.E."/>
            <person name="Rose J.K.C."/>
            <person name="Tang K."/>
        </authorList>
    </citation>
    <scope>NUCLEOTIDE SEQUENCE [LARGE SCALE GENOMIC DNA]</scope>
    <source>
        <strain evidence="7">cv. Huhao1</strain>
        <tissue evidence="6">Leaf</tissue>
    </source>
</reference>
<dbReference type="Gene3D" id="3.40.50.300">
    <property type="entry name" value="P-loop containing nucleotide triphosphate hydrolases"/>
    <property type="match status" value="2"/>
</dbReference>
<feature type="domain" description="DNA mismatch repair proteins mutS family" evidence="5">
    <location>
        <begin position="314"/>
        <end position="490"/>
    </location>
</feature>
<dbReference type="GO" id="GO:0004518">
    <property type="term" value="F:nuclease activity"/>
    <property type="evidence" value="ECO:0007669"/>
    <property type="project" value="InterPro"/>
</dbReference>
<accession>A0A2U1LZK8</accession>
<gene>
    <name evidence="6" type="ORF">CTI12_AA435880</name>
</gene>
<evidence type="ECO:0000256" key="1">
    <source>
        <dbReference type="ARBA" id="ARBA00022741"/>
    </source>
</evidence>
<dbReference type="SUPFAM" id="SSF52540">
    <property type="entry name" value="P-loop containing nucleoside triphosphate hydrolases"/>
    <property type="match status" value="1"/>
</dbReference>
<keyword evidence="3" id="KW-0238">DNA-binding</keyword>
<dbReference type="PANTHER" id="PTHR11361">
    <property type="entry name" value="DNA MISMATCH REPAIR PROTEIN MUTS FAMILY MEMBER"/>
    <property type="match status" value="1"/>
</dbReference>
<dbReference type="GO" id="GO:0005634">
    <property type="term" value="C:nucleus"/>
    <property type="evidence" value="ECO:0007669"/>
    <property type="project" value="TreeGrafter"/>
</dbReference>
<dbReference type="InterPro" id="IPR036187">
    <property type="entry name" value="DNA_mismatch_repair_MutS_sf"/>
</dbReference>
<dbReference type="GO" id="GO:0005524">
    <property type="term" value="F:ATP binding"/>
    <property type="evidence" value="ECO:0007669"/>
    <property type="project" value="UniProtKB-KW"/>
</dbReference>
<dbReference type="PANTHER" id="PTHR11361:SF150">
    <property type="entry name" value="DNA MISMATCH REPAIR PROTEIN MSH6"/>
    <property type="match status" value="1"/>
</dbReference>
<dbReference type="InterPro" id="IPR029060">
    <property type="entry name" value="PIN-like_dom_sf"/>
</dbReference>
<dbReference type="InterPro" id="IPR027417">
    <property type="entry name" value="P-loop_NTPase"/>
</dbReference>
<dbReference type="SMART" id="SM00534">
    <property type="entry name" value="MUTSac"/>
    <property type="match status" value="1"/>
</dbReference>
<organism evidence="6 7">
    <name type="scientific">Artemisia annua</name>
    <name type="common">Sweet wormwood</name>
    <dbReference type="NCBI Taxonomy" id="35608"/>
    <lineage>
        <taxon>Eukaryota</taxon>
        <taxon>Viridiplantae</taxon>
        <taxon>Streptophyta</taxon>
        <taxon>Embryophyta</taxon>
        <taxon>Tracheophyta</taxon>
        <taxon>Spermatophyta</taxon>
        <taxon>Magnoliopsida</taxon>
        <taxon>eudicotyledons</taxon>
        <taxon>Gunneridae</taxon>
        <taxon>Pentapetalae</taxon>
        <taxon>asterids</taxon>
        <taxon>campanulids</taxon>
        <taxon>Asterales</taxon>
        <taxon>Asteraceae</taxon>
        <taxon>Asteroideae</taxon>
        <taxon>Anthemideae</taxon>
        <taxon>Artemisiinae</taxon>
        <taxon>Artemisia</taxon>
    </lineage>
</organism>
<dbReference type="STRING" id="35608.A0A2U1LZK8"/>
<feature type="domain" description="XPG N-terminal" evidence="4">
    <location>
        <begin position="1"/>
        <end position="99"/>
    </location>
</feature>
<evidence type="ECO:0000256" key="2">
    <source>
        <dbReference type="ARBA" id="ARBA00022840"/>
    </source>
</evidence>
<dbReference type="SUPFAM" id="SSF88723">
    <property type="entry name" value="PIN domain-like"/>
    <property type="match status" value="1"/>
</dbReference>
<sequence length="551" mass="61787">MGVKKLTEKLEPYMENKHLMDFKGLTLGIDGFNWLHQAVFSCCRQLCTDVPTKRYIKAFMDRLRLFEQYNAIPLIVFDGALVPSKAAEEGSRARDRQEQLKVAQKYEKSGRLELALKAYKNTIASNGGSSSRNIWIRFYFSSEANGRNSSKVVLYEDASKKQLQEFILVLSGCEVIINACSSLSVILEYTDSSLLHRLLTPGKDLPDVNAVLMHFKNAFDWAEAKKSGRIIPRDGVDEVYDTACGVVTDIELNLTKHLKEQRKLIGDSSGFFRYWTPTIKKYIRELSDAKSEKESKLKSIMHRLIGRFCEHHISWRQLVSTAAVVLFQVGADVPAESFKMSPVDRIFVRMGAKDHIMAGQSTFLTELLETASMLSSATHCSLVALDELGRGTATSDGQAIAASVLEYLVNKVSLCHMACRVGDGVGGLEEVTFLYKLTHGACPKSYGVNVARLAVLFYTFYNDLNEKHNTLKCASGLPDNVLQKAATKSEEFETMYGKNRNHSNSTDKCWKDEMMVFLQSLRNCLVDTRCGSSADGIFELQNRAKILLDQE</sequence>
<dbReference type="PRINTS" id="PR00853">
    <property type="entry name" value="XPGRADSUPER"/>
</dbReference>
<evidence type="ECO:0000256" key="3">
    <source>
        <dbReference type="ARBA" id="ARBA00023125"/>
    </source>
</evidence>
<dbReference type="Proteomes" id="UP000245207">
    <property type="component" value="Unassembled WGS sequence"/>
</dbReference>
<dbReference type="OrthoDB" id="1729598at2759"/>
<dbReference type="InterPro" id="IPR006085">
    <property type="entry name" value="XPG_DNA_repair_N"/>
</dbReference>
<dbReference type="Gene3D" id="1.10.1420.10">
    <property type="match status" value="2"/>
</dbReference>
<evidence type="ECO:0000313" key="6">
    <source>
        <dbReference type="EMBL" id="PWA54456.1"/>
    </source>
</evidence>
<keyword evidence="7" id="KW-1185">Reference proteome</keyword>
<comment type="caution">
    <text evidence="6">The sequence shown here is derived from an EMBL/GenBank/DDBJ whole genome shotgun (WGS) entry which is preliminary data.</text>
</comment>
<keyword evidence="2" id="KW-0067">ATP-binding</keyword>
<dbReference type="SMART" id="SM00485">
    <property type="entry name" value="XPGN"/>
    <property type="match status" value="1"/>
</dbReference>
<dbReference type="EMBL" id="PKPP01007068">
    <property type="protein sequence ID" value="PWA54456.1"/>
    <property type="molecule type" value="Genomic_DNA"/>
</dbReference>
<dbReference type="SUPFAM" id="SSF48334">
    <property type="entry name" value="DNA repair protein MutS, domain III"/>
    <property type="match status" value="1"/>
</dbReference>
<protein>
    <submittedName>
        <fullName evidence="6">Uncharacterized protein</fullName>
    </submittedName>
</protein>